<proteinExistence type="predicted"/>
<evidence type="ECO:0000313" key="2">
    <source>
        <dbReference type="Proteomes" id="UP001164250"/>
    </source>
</evidence>
<reference evidence="2" key="1">
    <citation type="journal article" date="2023" name="G3 (Bethesda)">
        <title>Genome assembly and association tests identify interacting loci associated with vigor, precocity, and sex in interspecific pistachio rootstocks.</title>
        <authorList>
            <person name="Palmer W."/>
            <person name="Jacygrad E."/>
            <person name="Sagayaradj S."/>
            <person name="Cavanaugh K."/>
            <person name="Han R."/>
            <person name="Bertier L."/>
            <person name="Beede B."/>
            <person name="Kafkas S."/>
            <person name="Golino D."/>
            <person name="Preece J."/>
            <person name="Michelmore R."/>
        </authorList>
    </citation>
    <scope>NUCLEOTIDE SEQUENCE [LARGE SCALE GENOMIC DNA]</scope>
</reference>
<sequence length="252" mass="28727">MGVKIGGQVEKVNGKELSYSEFVEKYLVKNQPVVLTGLMDDWRACKDWVTHNGCPNLQFFSTHFGESKVQVADCGTREFTDQKRVEMSVSEFVKHWLDNSTKEISDSSTSEANGMSVLYLKDWHFVKTAIGVNLLYGILDGFTPVIDVCRKAKVLMSYHLKNGLVSLKDMEDIVLRSWTPLHADVFRSYSWSANVCGKKKWIFLPPSQCHLVFDRNLKNCVYDIFEDVSETNFPGFKKVGHHSRSSTCICNF</sequence>
<organism evidence="1 2">
    <name type="scientific">Pistacia atlantica</name>
    <dbReference type="NCBI Taxonomy" id="434234"/>
    <lineage>
        <taxon>Eukaryota</taxon>
        <taxon>Viridiplantae</taxon>
        <taxon>Streptophyta</taxon>
        <taxon>Embryophyta</taxon>
        <taxon>Tracheophyta</taxon>
        <taxon>Spermatophyta</taxon>
        <taxon>Magnoliopsida</taxon>
        <taxon>eudicotyledons</taxon>
        <taxon>Gunneridae</taxon>
        <taxon>Pentapetalae</taxon>
        <taxon>rosids</taxon>
        <taxon>malvids</taxon>
        <taxon>Sapindales</taxon>
        <taxon>Anacardiaceae</taxon>
        <taxon>Pistacia</taxon>
    </lineage>
</organism>
<keyword evidence="2" id="KW-1185">Reference proteome</keyword>
<accession>A0ACC1C0M0</accession>
<gene>
    <name evidence="1" type="ORF">Patl1_18086</name>
</gene>
<comment type="caution">
    <text evidence="1">The sequence shown here is derived from an EMBL/GenBank/DDBJ whole genome shotgun (WGS) entry which is preliminary data.</text>
</comment>
<evidence type="ECO:0000313" key="1">
    <source>
        <dbReference type="EMBL" id="KAJ0105572.1"/>
    </source>
</evidence>
<dbReference type="Proteomes" id="UP001164250">
    <property type="component" value="Chromosome 2"/>
</dbReference>
<dbReference type="EMBL" id="CM047898">
    <property type="protein sequence ID" value="KAJ0105572.1"/>
    <property type="molecule type" value="Genomic_DNA"/>
</dbReference>
<protein>
    <submittedName>
        <fullName evidence="1">Uncharacterized protein</fullName>
    </submittedName>
</protein>
<name>A0ACC1C0M0_9ROSI</name>